<feature type="domain" description="Peptidase M11 gametolysin" evidence="3">
    <location>
        <begin position="84"/>
        <end position="151"/>
    </location>
</feature>
<evidence type="ECO:0000313" key="5">
    <source>
        <dbReference type="Proteomes" id="UP000613740"/>
    </source>
</evidence>
<comment type="caution">
    <text evidence="4">The sequence shown here is derived from an EMBL/GenBank/DDBJ whole genome shotgun (WGS) entry which is preliminary data.</text>
</comment>
<accession>A0A835WCZ1</accession>
<dbReference type="PRINTS" id="PR01217">
    <property type="entry name" value="PRICHEXTENSN"/>
</dbReference>
<dbReference type="EMBL" id="JAEHOD010000028">
    <property type="protein sequence ID" value="KAG2445113.1"/>
    <property type="molecule type" value="Genomic_DNA"/>
</dbReference>
<keyword evidence="5" id="KW-1185">Reference proteome</keyword>
<dbReference type="OrthoDB" id="556090at2759"/>
<feature type="chain" id="PRO_5032961415" description="Peptidase M11 gametolysin domain-containing protein" evidence="2">
    <location>
        <begin position="25"/>
        <end position="400"/>
    </location>
</feature>
<evidence type="ECO:0000259" key="3">
    <source>
        <dbReference type="Pfam" id="PF05548"/>
    </source>
</evidence>
<dbReference type="PANTHER" id="PTHR48125:SF12">
    <property type="entry name" value="AT HOOK TRANSCRIPTION FACTOR FAMILY-RELATED"/>
    <property type="match status" value="1"/>
</dbReference>
<organism evidence="4 5">
    <name type="scientific">Chlamydomonas schloesseri</name>
    <dbReference type="NCBI Taxonomy" id="2026947"/>
    <lineage>
        <taxon>Eukaryota</taxon>
        <taxon>Viridiplantae</taxon>
        <taxon>Chlorophyta</taxon>
        <taxon>core chlorophytes</taxon>
        <taxon>Chlorophyceae</taxon>
        <taxon>CS clade</taxon>
        <taxon>Chlamydomonadales</taxon>
        <taxon>Chlamydomonadaceae</taxon>
        <taxon>Chlamydomonas</taxon>
    </lineage>
</organism>
<reference evidence="4" key="1">
    <citation type="journal article" date="2020" name="bioRxiv">
        <title>Comparative genomics of Chlamydomonas.</title>
        <authorList>
            <person name="Craig R.J."/>
            <person name="Hasan A.R."/>
            <person name="Ness R.W."/>
            <person name="Keightley P.D."/>
        </authorList>
    </citation>
    <scope>NUCLEOTIDE SEQUENCE</scope>
    <source>
        <strain evidence="4">CCAP 11/173</strain>
    </source>
</reference>
<evidence type="ECO:0000256" key="2">
    <source>
        <dbReference type="SAM" id="SignalP"/>
    </source>
</evidence>
<keyword evidence="2" id="KW-0732">Signal</keyword>
<evidence type="ECO:0000256" key="1">
    <source>
        <dbReference type="SAM" id="MobiDB-lite"/>
    </source>
</evidence>
<sequence>MQAGRTSAVLVAALLALSAAGGLASQETKEQKQGQLVYVNGHDGDEEYLLLDNVAKKMHKLGKDKKPKKDKDGKDIEIGDMLTLVMLVDNPDPKCGNATAETTIDALRTAYLGPALDGMGGIAGRMENCSYGELTLDKGAMTFIKVTPACTWGYVEYSDTSSMMGSGDVCPSSPELALLQWATPAVGGDLDDTTVPLAATASPINLVATWARGSGAYARVKPKWMSVYSVVGTGASAGRNLYFEVRQPQQADAYLPLAASNMLIVHSVVAYMDNDYVTYRRENRTINYLAAIKQNSRYVLTAFNLVVYTGAFTGAASEILPVTFCRYATNSTDCPALSVAFTSKPPSPPSAPPPPPALPPPPRPPSPSPPSPRPPSSPPSPSPPPPRPSPPTPPPGVSAS</sequence>
<proteinExistence type="predicted"/>
<protein>
    <recommendedName>
        <fullName evidence="3">Peptidase M11 gametolysin domain-containing protein</fullName>
    </recommendedName>
</protein>
<feature type="compositionally biased region" description="Pro residues" evidence="1">
    <location>
        <begin position="345"/>
        <end position="400"/>
    </location>
</feature>
<gene>
    <name evidence="4" type="ORF">HYH02_008980</name>
</gene>
<feature type="region of interest" description="Disordered" evidence="1">
    <location>
        <begin position="342"/>
        <end position="400"/>
    </location>
</feature>
<dbReference type="InterPro" id="IPR008752">
    <property type="entry name" value="Peptidase_M11"/>
</dbReference>
<evidence type="ECO:0000313" key="4">
    <source>
        <dbReference type="EMBL" id="KAG2445113.1"/>
    </source>
</evidence>
<dbReference type="PANTHER" id="PTHR48125">
    <property type="entry name" value="LP07818P1"/>
    <property type="match status" value="1"/>
</dbReference>
<feature type="domain" description="Peptidase M11 gametolysin" evidence="3">
    <location>
        <begin position="153"/>
        <end position="302"/>
    </location>
</feature>
<feature type="signal peptide" evidence="2">
    <location>
        <begin position="1"/>
        <end position="24"/>
    </location>
</feature>
<dbReference type="Pfam" id="PF05548">
    <property type="entry name" value="Peptidase_M11"/>
    <property type="match status" value="2"/>
</dbReference>
<name>A0A835WCZ1_9CHLO</name>
<dbReference type="Proteomes" id="UP000613740">
    <property type="component" value="Unassembled WGS sequence"/>
</dbReference>
<dbReference type="AlphaFoldDB" id="A0A835WCZ1"/>